<organism evidence="1 2">
    <name type="scientific">Durusdinium trenchii</name>
    <dbReference type="NCBI Taxonomy" id="1381693"/>
    <lineage>
        <taxon>Eukaryota</taxon>
        <taxon>Sar</taxon>
        <taxon>Alveolata</taxon>
        <taxon>Dinophyceae</taxon>
        <taxon>Suessiales</taxon>
        <taxon>Symbiodiniaceae</taxon>
        <taxon>Durusdinium</taxon>
    </lineage>
</organism>
<keyword evidence="1" id="KW-0969">Cilium</keyword>
<accession>A0ABP0HAU7</accession>
<keyword evidence="2" id="KW-1185">Reference proteome</keyword>
<proteinExistence type="predicted"/>
<dbReference type="Proteomes" id="UP001642464">
    <property type="component" value="Unassembled WGS sequence"/>
</dbReference>
<reference evidence="1 2" key="1">
    <citation type="submission" date="2024-02" db="EMBL/GenBank/DDBJ databases">
        <authorList>
            <person name="Chen Y."/>
            <person name="Shah S."/>
            <person name="Dougan E. K."/>
            <person name="Thang M."/>
            <person name="Chan C."/>
        </authorList>
    </citation>
    <scope>NUCLEOTIDE SEQUENCE [LARGE SCALE GENOMIC DNA]</scope>
</reference>
<protein>
    <submittedName>
        <fullName evidence="1">Flagellar</fullName>
    </submittedName>
</protein>
<sequence>MRRSSVALWALLGLAATLRSGLLFVAPLSRRAQLSALLEPVLSSAAANAEDAPKPKKERPPEALIAEGYPAKAIPLNGRWSIVFGKKLNGKPVYKKDGEKLFLMSNECGQFQIDPVAKSSCDGFGVKKESGWVIDGKPAPEFKVRPETKDDLKSNLAYSQAKLDDLVNEEMAKMEKQQSVGTFRGTMADDDEAVGDRLMSKMGAKIIKGM</sequence>
<dbReference type="EMBL" id="CAXAMM010000425">
    <property type="protein sequence ID" value="CAK8987358.1"/>
    <property type="molecule type" value="Genomic_DNA"/>
</dbReference>
<name>A0ABP0HAU7_9DINO</name>
<evidence type="ECO:0000313" key="1">
    <source>
        <dbReference type="EMBL" id="CAK8987358.1"/>
    </source>
</evidence>
<gene>
    <name evidence="1" type="ORF">SCF082_LOCUS937</name>
</gene>
<evidence type="ECO:0000313" key="2">
    <source>
        <dbReference type="Proteomes" id="UP001642464"/>
    </source>
</evidence>
<comment type="caution">
    <text evidence="1">The sequence shown here is derived from an EMBL/GenBank/DDBJ whole genome shotgun (WGS) entry which is preliminary data.</text>
</comment>
<keyword evidence="1" id="KW-0282">Flagellum</keyword>
<keyword evidence="1" id="KW-0966">Cell projection</keyword>